<keyword evidence="2" id="KW-0732">Signal</keyword>
<evidence type="ECO:0000313" key="4">
    <source>
        <dbReference type="Proteomes" id="UP001139207"/>
    </source>
</evidence>
<evidence type="ECO:0008006" key="5">
    <source>
        <dbReference type="Google" id="ProtNLM"/>
    </source>
</evidence>
<evidence type="ECO:0000256" key="1">
    <source>
        <dbReference type="SAM" id="MobiDB-lite"/>
    </source>
</evidence>
<name>A0A9X1WKH0_9CORY</name>
<feature type="chain" id="PRO_5040835159" description="DUF4352 domain-containing protein" evidence="2">
    <location>
        <begin position="31"/>
        <end position="229"/>
    </location>
</feature>
<accession>A0A9X1WKH0</accession>
<sequence>MHARRTTRLAVPVAAVMGVALILSSCSSDSSDSSGDTDGRASAATAAETTAAEAPAGDDATDGEETGDDEGPAVATAGDGIVVPLGETIEDVDMGDTIEVVSVVRDFNSPGQADLVADGGEVVLVEVVVNTGTEFGGLVSAGNFRISWDEGADFWRNKTRMVEDDMEAAGYTPFDDVSRRDGEGSGWMAFLVEERAETYLMEYSRSGAKVIGSDDTIDEFTTEFEIPGA</sequence>
<dbReference type="RefSeq" id="WP_244804940.1">
    <property type="nucleotide sequence ID" value="NZ_JALIEA010000017.1"/>
</dbReference>
<dbReference type="EMBL" id="JALIEA010000017">
    <property type="protein sequence ID" value="MCJ7859207.1"/>
    <property type="molecule type" value="Genomic_DNA"/>
</dbReference>
<evidence type="ECO:0000256" key="2">
    <source>
        <dbReference type="SAM" id="SignalP"/>
    </source>
</evidence>
<feature type="compositionally biased region" description="Acidic residues" evidence="1">
    <location>
        <begin position="59"/>
        <end position="71"/>
    </location>
</feature>
<organism evidence="3 4">
    <name type="scientific">Corynebacterium kalidii</name>
    <dbReference type="NCBI Taxonomy" id="2931982"/>
    <lineage>
        <taxon>Bacteria</taxon>
        <taxon>Bacillati</taxon>
        <taxon>Actinomycetota</taxon>
        <taxon>Actinomycetes</taxon>
        <taxon>Mycobacteriales</taxon>
        <taxon>Corynebacteriaceae</taxon>
        <taxon>Corynebacterium</taxon>
    </lineage>
</organism>
<protein>
    <recommendedName>
        <fullName evidence="5">DUF4352 domain-containing protein</fullName>
    </recommendedName>
</protein>
<feature type="region of interest" description="Disordered" evidence="1">
    <location>
        <begin position="26"/>
        <end position="80"/>
    </location>
</feature>
<comment type="caution">
    <text evidence="3">The sequence shown here is derived from an EMBL/GenBank/DDBJ whole genome shotgun (WGS) entry which is preliminary data.</text>
</comment>
<feature type="compositionally biased region" description="Low complexity" evidence="1">
    <location>
        <begin position="26"/>
        <end position="58"/>
    </location>
</feature>
<proteinExistence type="predicted"/>
<gene>
    <name evidence="3" type="ORF">MUN33_10875</name>
</gene>
<reference evidence="3" key="1">
    <citation type="submission" date="2022-04" db="EMBL/GenBank/DDBJ databases">
        <title>Corynebacterium kalidii LD5P10.</title>
        <authorList>
            <person name="Sun J.Q."/>
        </authorList>
    </citation>
    <scope>NUCLEOTIDE SEQUENCE</scope>
    <source>
        <strain evidence="3">LD5P10</strain>
    </source>
</reference>
<feature type="signal peptide" evidence="2">
    <location>
        <begin position="1"/>
        <end position="30"/>
    </location>
</feature>
<evidence type="ECO:0000313" key="3">
    <source>
        <dbReference type="EMBL" id="MCJ7859207.1"/>
    </source>
</evidence>
<keyword evidence="4" id="KW-1185">Reference proteome</keyword>
<dbReference type="Proteomes" id="UP001139207">
    <property type="component" value="Unassembled WGS sequence"/>
</dbReference>
<dbReference type="AlphaFoldDB" id="A0A9X1WKH0"/>
<dbReference type="PROSITE" id="PS51257">
    <property type="entry name" value="PROKAR_LIPOPROTEIN"/>
    <property type="match status" value="1"/>
</dbReference>